<evidence type="ECO:0000259" key="10">
    <source>
        <dbReference type="PROSITE" id="PS51082"/>
    </source>
</evidence>
<evidence type="ECO:0000256" key="5">
    <source>
        <dbReference type="ARBA" id="ARBA00023203"/>
    </source>
</evidence>
<dbReference type="PROSITE" id="PS51082">
    <property type="entry name" value="WH2"/>
    <property type="match status" value="1"/>
</dbReference>
<dbReference type="Proteomes" id="UP000186922">
    <property type="component" value="Unassembled WGS sequence"/>
</dbReference>
<feature type="region of interest" description="Disordered" evidence="9">
    <location>
        <begin position="473"/>
        <end position="527"/>
    </location>
</feature>
<evidence type="ECO:0000256" key="8">
    <source>
        <dbReference type="SAM" id="Coils"/>
    </source>
</evidence>
<dbReference type="OrthoDB" id="1060785at2759"/>
<dbReference type="STRING" id="947166.A0A1D1V8J5"/>
<dbReference type="GO" id="GO:0071933">
    <property type="term" value="F:Arp2/3 complex binding"/>
    <property type="evidence" value="ECO:0007669"/>
    <property type="project" value="TreeGrafter"/>
</dbReference>
<feature type="region of interest" description="Disordered" evidence="9">
    <location>
        <begin position="169"/>
        <end position="204"/>
    </location>
</feature>
<reference evidence="11 12" key="1">
    <citation type="journal article" date="2016" name="Nat. Commun.">
        <title>Extremotolerant tardigrade genome and improved radiotolerance of human cultured cells by tardigrade-unique protein.</title>
        <authorList>
            <person name="Hashimoto T."/>
            <person name="Horikawa D.D."/>
            <person name="Saito Y."/>
            <person name="Kuwahara H."/>
            <person name="Kozuka-Hata H."/>
            <person name="Shin-I T."/>
            <person name="Minakuchi Y."/>
            <person name="Ohishi K."/>
            <person name="Motoyama A."/>
            <person name="Aizu T."/>
            <person name="Enomoto A."/>
            <person name="Kondo K."/>
            <person name="Tanaka S."/>
            <person name="Hara Y."/>
            <person name="Koshikawa S."/>
            <person name="Sagara H."/>
            <person name="Miura T."/>
            <person name="Yokobori S."/>
            <person name="Miyagawa K."/>
            <person name="Suzuki Y."/>
            <person name="Kubo T."/>
            <person name="Oyama M."/>
            <person name="Kohara Y."/>
            <person name="Fujiyama A."/>
            <person name="Arakawa K."/>
            <person name="Katayama T."/>
            <person name="Toyoda A."/>
            <person name="Kunieda T."/>
        </authorList>
    </citation>
    <scope>NUCLEOTIDE SEQUENCE [LARGE SCALE GENOMIC DNA]</scope>
    <source>
        <strain evidence="11 12">YOKOZUNA-1</strain>
    </source>
</reference>
<dbReference type="EMBL" id="BDGG01000004">
    <property type="protein sequence ID" value="GAU98019.1"/>
    <property type="molecule type" value="Genomic_DNA"/>
</dbReference>
<evidence type="ECO:0000256" key="1">
    <source>
        <dbReference type="ARBA" id="ARBA00004245"/>
    </source>
</evidence>
<evidence type="ECO:0000256" key="3">
    <source>
        <dbReference type="ARBA" id="ARBA00022490"/>
    </source>
</evidence>
<dbReference type="FunFam" id="1.20.5.340:FF:000012">
    <property type="entry name" value="Wiskott-Aldrich syndrome protein family member 1"/>
    <property type="match status" value="1"/>
</dbReference>
<dbReference type="PANTHER" id="PTHR12902">
    <property type="entry name" value="WASP-1"/>
    <property type="match status" value="1"/>
</dbReference>
<evidence type="ECO:0000256" key="6">
    <source>
        <dbReference type="ARBA" id="ARBA00023212"/>
    </source>
</evidence>
<feature type="compositionally biased region" description="Pro residues" evidence="9">
    <location>
        <begin position="399"/>
        <end position="424"/>
    </location>
</feature>
<evidence type="ECO:0000256" key="4">
    <source>
        <dbReference type="ARBA" id="ARBA00022553"/>
    </source>
</evidence>
<dbReference type="PANTHER" id="PTHR12902:SF1">
    <property type="entry name" value="WISKOTT-ALDRICH SYNDROME PROTEIN FAMILY MEMBER"/>
    <property type="match status" value="1"/>
</dbReference>
<dbReference type="Gene3D" id="6.10.280.150">
    <property type="match status" value="2"/>
</dbReference>
<dbReference type="GO" id="GO:0005856">
    <property type="term" value="C:cytoskeleton"/>
    <property type="evidence" value="ECO:0007669"/>
    <property type="project" value="UniProtKB-SubCell"/>
</dbReference>
<protein>
    <recommendedName>
        <fullName evidence="7">Wiskott-Aldrich syndrome protein family member</fullName>
        <shortName evidence="7">WASP family protein member</shortName>
    </recommendedName>
</protein>
<comment type="function">
    <text evidence="7">Downstream effector molecule involved in the transmission of signals from tyrosine kinase receptors and small GTPases to the actin cytoskeleton. Promotes formation of actin filaments. Part of the WAVE complex that regulates lamellipodia formation. The WAVE complex regulates actin filament reorganization via its interaction with the Arp2/3 complex.</text>
</comment>
<evidence type="ECO:0000256" key="9">
    <source>
        <dbReference type="SAM" id="MobiDB-lite"/>
    </source>
</evidence>
<evidence type="ECO:0000256" key="7">
    <source>
        <dbReference type="RuleBase" id="RU367034"/>
    </source>
</evidence>
<feature type="compositionally biased region" description="Low complexity" evidence="9">
    <location>
        <begin position="341"/>
        <end position="350"/>
    </location>
</feature>
<name>A0A1D1V8J5_RAMVA</name>
<dbReference type="Pfam" id="PF02205">
    <property type="entry name" value="WH2"/>
    <property type="match status" value="1"/>
</dbReference>
<keyword evidence="6 7" id="KW-0206">Cytoskeleton</keyword>
<dbReference type="GO" id="GO:2000601">
    <property type="term" value="P:positive regulation of Arp2/3 complex-mediated actin nucleation"/>
    <property type="evidence" value="ECO:0007669"/>
    <property type="project" value="TreeGrafter"/>
</dbReference>
<keyword evidence="8" id="KW-0175">Coiled coil</keyword>
<dbReference type="AlphaFoldDB" id="A0A1D1V8J5"/>
<evidence type="ECO:0000256" key="2">
    <source>
        <dbReference type="ARBA" id="ARBA00006993"/>
    </source>
</evidence>
<comment type="subcellular location">
    <subcellularLocation>
        <location evidence="1 7">Cytoplasm</location>
        <location evidence="1 7">Cytoskeleton</location>
    </subcellularLocation>
</comment>
<accession>A0A1D1V8J5</accession>
<dbReference type="SMART" id="SM00246">
    <property type="entry name" value="WH2"/>
    <property type="match status" value="1"/>
</dbReference>
<dbReference type="InterPro" id="IPR003124">
    <property type="entry name" value="WH2_dom"/>
</dbReference>
<sequence length="527" mass="58149">MPLTKRLVEPVHVSREKIPHGVQNELEFVTNNTLANVILQLSSLSKHAEDMFGELQAEAAGFIDRASSVQNRINRLSVKIQQLDSNVEEVTLQDISLKKQFRSANVCDDRVVSRHTMSNAMKELYDDCDAPPPLDKLNPYRTDGREGLKFYTDPDYFFDLWKQKMLDVGDRSRHDRARKPGRSRASSENRAKKAVREPQDHREQMRAKVMSQEAIYSTSPVQQYPGPQQPPMNVKSSYSYDQYNIALHNIPAAAAAGNYDMNKYGTIRSQTRPGKLDLAPVYDPNASSSSLGEVVHMVDYRAPANMAVQSPPPTVSEAMTRQQNTRGTPTRPSQPPPAPPSTGSGSPMSRFTPTPGREILPPPPPEMQIRHSPTPPPHHDFPPPPGMESSAQYRQAGPAAPPPPPPPPMGIIPGPAGLPPPPTPTTSNASRPAEVQREALTQQTPMKVINNTMVDARSDLLAAIRNGIKLRKVEEEQAQQSKKLEPGKSSLHNVAEVMLQARRKAMQSDTEDDSSPDSGSEWGEGHP</sequence>
<feature type="region of interest" description="Disordered" evidence="9">
    <location>
        <begin position="306"/>
        <end position="446"/>
    </location>
</feature>
<dbReference type="Gene3D" id="1.20.5.340">
    <property type="match status" value="1"/>
</dbReference>
<gene>
    <name evidence="11" type="primary">RvY_09223-1</name>
    <name evidence="11" type="synonym">RvY_09223.1</name>
    <name evidence="11" type="ORF">RvY_09223</name>
</gene>
<comment type="subunit">
    <text evidence="7">Binds actin and the Arp2/3 complex.</text>
</comment>
<dbReference type="InterPro" id="IPR028288">
    <property type="entry name" value="SCAR/WAVE_fam"/>
</dbReference>
<keyword evidence="5 7" id="KW-0009">Actin-binding</keyword>
<feature type="domain" description="WH2" evidence="10">
    <location>
        <begin position="456"/>
        <end position="473"/>
    </location>
</feature>
<organism evidence="11 12">
    <name type="scientific">Ramazzottius varieornatus</name>
    <name type="common">Water bear</name>
    <name type="synonym">Tardigrade</name>
    <dbReference type="NCBI Taxonomy" id="947166"/>
    <lineage>
        <taxon>Eukaryota</taxon>
        <taxon>Metazoa</taxon>
        <taxon>Ecdysozoa</taxon>
        <taxon>Tardigrada</taxon>
        <taxon>Eutardigrada</taxon>
        <taxon>Parachela</taxon>
        <taxon>Hypsibioidea</taxon>
        <taxon>Ramazzottiidae</taxon>
        <taxon>Ramazzottius</taxon>
    </lineage>
</organism>
<dbReference type="GO" id="GO:0030036">
    <property type="term" value="P:actin cytoskeleton organization"/>
    <property type="evidence" value="ECO:0007669"/>
    <property type="project" value="UniProtKB-UniRule"/>
</dbReference>
<proteinExistence type="inferred from homology"/>
<feature type="coiled-coil region" evidence="8">
    <location>
        <begin position="66"/>
        <end position="93"/>
    </location>
</feature>
<evidence type="ECO:0000313" key="12">
    <source>
        <dbReference type="Proteomes" id="UP000186922"/>
    </source>
</evidence>
<comment type="similarity">
    <text evidence="2 7">Belongs to the SCAR/WAVE family.</text>
</comment>
<dbReference type="GO" id="GO:0003779">
    <property type="term" value="F:actin binding"/>
    <property type="evidence" value="ECO:0007669"/>
    <property type="project" value="UniProtKB-UniRule"/>
</dbReference>
<keyword evidence="12" id="KW-1185">Reference proteome</keyword>
<evidence type="ECO:0000313" key="11">
    <source>
        <dbReference type="EMBL" id="GAU98019.1"/>
    </source>
</evidence>
<keyword evidence="3 7" id="KW-0963">Cytoplasm</keyword>
<dbReference type="GO" id="GO:0034237">
    <property type="term" value="F:protein kinase A regulatory subunit binding"/>
    <property type="evidence" value="ECO:0007669"/>
    <property type="project" value="TreeGrafter"/>
</dbReference>
<comment type="caution">
    <text evidence="11">The sequence shown here is derived from an EMBL/GenBank/DDBJ whole genome shotgun (WGS) entry which is preliminary data.</text>
</comment>
<keyword evidence="4" id="KW-0597">Phosphoprotein</keyword>
<feature type="compositionally biased region" description="Basic and acidic residues" evidence="9">
    <location>
        <begin position="185"/>
        <end position="204"/>
    </location>
</feature>
<dbReference type="GO" id="GO:0031209">
    <property type="term" value="C:SCAR complex"/>
    <property type="evidence" value="ECO:0007669"/>
    <property type="project" value="TreeGrafter"/>
</dbReference>